<sequence>MSSIKKCACKRCQIFKVGRCKSGRRYRGVKKKKDVQFDIRIQRGRGLCKIIKMSSYQKGVLRTTIGEAFILILLPKKKLKRLLALIRFQTRSRLSITSCCYL</sequence>
<reference evidence="1 2" key="1">
    <citation type="journal article" date="2021" name="BMC Biol.">
        <title>Horizontally acquired antibacterial genes associated with adaptive radiation of ladybird beetles.</title>
        <authorList>
            <person name="Li H.S."/>
            <person name="Tang X.F."/>
            <person name="Huang Y.H."/>
            <person name="Xu Z.Y."/>
            <person name="Chen M.L."/>
            <person name="Du X.Y."/>
            <person name="Qiu B.Y."/>
            <person name="Chen P.T."/>
            <person name="Zhang W."/>
            <person name="Slipinski A."/>
            <person name="Escalona H.E."/>
            <person name="Waterhouse R.M."/>
            <person name="Zwick A."/>
            <person name="Pang H."/>
        </authorList>
    </citation>
    <scope>NUCLEOTIDE SEQUENCE [LARGE SCALE GENOMIC DNA]</scope>
    <source>
        <strain evidence="1">SYSU2018</strain>
    </source>
</reference>
<proteinExistence type="predicted"/>
<dbReference type="AlphaFoldDB" id="A0ABD2NSK2"/>
<evidence type="ECO:0000313" key="2">
    <source>
        <dbReference type="Proteomes" id="UP001516400"/>
    </source>
</evidence>
<protein>
    <submittedName>
        <fullName evidence="1">Uncharacterized protein</fullName>
    </submittedName>
</protein>
<dbReference type="Proteomes" id="UP001516400">
    <property type="component" value="Unassembled WGS sequence"/>
</dbReference>
<comment type="caution">
    <text evidence="1">The sequence shown here is derived from an EMBL/GenBank/DDBJ whole genome shotgun (WGS) entry which is preliminary data.</text>
</comment>
<gene>
    <name evidence="1" type="ORF">HHI36_004913</name>
</gene>
<accession>A0ABD2NSK2</accession>
<keyword evidence="2" id="KW-1185">Reference proteome</keyword>
<name>A0ABD2NSK2_9CUCU</name>
<organism evidence="1 2">
    <name type="scientific">Cryptolaemus montrouzieri</name>
    <dbReference type="NCBI Taxonomy" id="559131"/>
    <lineage>
        <taxon>Eukaryota</taxon>
        <taxon>Metazoa</taxon>
        <taxon>Ecdysozoa</taxon>
        <taxon>Arthropoda</taxon>
        <taxon>Hexapoda</taxon>
        <taxon>Insecta</taxon>
        <taxon>Pterygota</taxon>
        <taxon>Neoptera</taxon>
        <taxon>Endopterygota</taxon>
        <taxon>Coleoptera</taxon>
        <taxon>Polyphaga</taxon>
        <taxon>Cucujiformia</taxon>
        <taxon>Coccinelloidea</taxon>
        <taxon>Coccinellidae</taxon>
        <taxon>Scymninae</taxon>
        <taxon>Scymnini</taxon>
        <taxon>Cryptolaemus</taxon>
    </lineage>
</organism>
<dbReference type="EMBL" id="JABFTP020000144">
    <property type="protein sequence ID" value="KAL3281707.1"/>
    <property type="molecule type" value="Genomic_DNA"/>
</dbReference>
<evidence type="ECO:0000313" key="1">
    <source>
        <dbReference type="EMBL" id="KAL3281707.1"/>
    </source>
</evidence>